<proteinExistence type="predicted"/>
<reference evidence="2" key="1">
    <citation type="submission" date="2023-08" db="EMBL/GenBank/DDBJ databases">
        <authorList>
            <person name="Chen Y."/>
            <person name="Shah S."/>
            <person name="Dougan E. K."/>
            <person name="Thang M."/>
            <person name="Chan C."/>
        </authorList>
    </citation>
    <scope>NUCLEOTIDE SEQUENCE</scope>
</reference>
<organism evidence="2 3">
    <name type="scientific">Effrenium voratum</name>
    <dbReference type="NCBI Taxonomy" id="2562239"/>
    <lineage>
        <taxon>Eukaryota</taxon>
        <taxon>Sar</taxon>
        <taxon>Alveolata</taxon>
        <taxon>Dinophyceae</taxon>
        <taxon>Suessiales</taxon>
        <taxon>Symbiodiniaceae</taxon>
        <taxon>Effrenium</taxon>
    </lineage>
</organism>
<comment type="caution">
    <text evidence="2">The sequence shown here is derived from an EMBL/GenBank/DDBJ whole genome shotgun (WGS) entry which is preliminary data.</text>
</comment>
<feature type="region of interest" description="Disordered" evidence="1">
    <location>
        <begin position="420"/>
        <end position="459"/>
    </location>
</feature>
<feature type="region of interest" description="Disordered" evidence="1">
    <location>
        <begin position="298"/>
        <end position="322"/>
    </location>
</feature>
<dbReference type="EMBL" id="CAUJNA010000544">
    <property type="protein sequence ID" value="CAJ1378439.1"/>
    <property type="molecule type" value="Genomic_DNA"/>
</dbReference>
<evidence type="ECO:0000313" key="3">
    <source>
        <dbReference type="Proteomes" id="UP001178507"/>
    </source>
</evidence>
<keyword evidence="3" id="KW-1185">Reference proteome</keyword>
<name>A0AA36I003_9DINO</name>
<sequence>MAPACSPELLHRASRIARLLDEEGDAVLPVHCWRTLLRELDVPEDSEAANFLMDYVEPCSQGHFTFEPLLAAAARFDGGADYGPDYGPEDGDAGYGYADAGYGHADAGYGHAGDVTTDHQAAPRVPALDLGKAQRAQDGTSAFRVGVPQQPGCDQDRPGAGPNSGKANGYPTNGAEYAIPSRLNEAELREHEASQLRQHLEVVDEAFWQRRGPAIQHLYSQWDCNQLTNQSFQAQMQNVLGPSVDIGHLESEFLRLINKHLSARTMKFASMMAGLRRDAQSTARRGGLISYAGSCYEPSEAGSEASSAAGKPTSSAMRGGRRHFQKQAENHVLPPKLGQLPENDVRDFPEEALPTSAKPELQGRDNMDIFGRKIANPMPRRHHEDRSDAGSVISGAHSAFSEADSQREAFSYRNRNGHGNILAWDSARPVTPPKSRQGRHVAVDPDKGMPRMNMSSGIF</sequence>
<feature type="compositionally biased region" description="Low complexity" evidence="1">
    <location>
        <begin position="299"/>
        <end position="310"/>
    </location>
</feature>
<evidence type="ECO:0000313" key="2">
    <source>
        <dbReference type="EMBL" id="CAJ1378439.1"/>
    </source>
</evidence>
<dbReference type="Proteomes" id="UP001178507">
    <property type="component" value="Unassembled WGS sequence"/>
</dbReference>
<feature type="region of interest" description="Disordered" evidence="1">
    <location>
        <begin position="146"/>
        <end position="170"/>
    </location>
</feature>
<accession>A0AA36I003</accession>
<dbReference type="AlphaFoldDB" id="A0AA36I003"/>
<evidence type="ECO:0000256" key="1">
    <source>
        <dbReference type="SAM" id="MobiDB-lite"/>
    </source>
</evidence>
<protein>
    <submittedName>
        <fullName evidence="2">Uncharacterized protein</fullName>
    </submittedName>
</protein>
<gene>
    <name evidence="2" type="ORF">EVOR1521_LOCUS6980</name>
</gene>